<dbReference type="GO" id="GO:0030246">
    <property type="term" value="F:carbohydrate binding"/>
    <property type="evidence" value="ECO:0007669"/>
    <property type="project" value="UniProtKB-UniRule"/>
</dbReference>
<keyword evidence="2" id="KW-1185">Reference proteome</keyword>
<gene>
    <name evidence="1" type="ORF">CROST_011850</name>
</gene>
<dbReference type="KEGG" id="crw:CROST_011850"/>
<dbReference type="InterPro" id="IPR047569">
    <property type="entry name" value="CBM56"/>
</dbReference>
<dbReference type="AlphaFoldDB" id="A0A1S8LC77"/>
<proteinExistence type="predicted"/>
<name>A0A1S8LC77_9CLOT</name>
<organism evidence="1 2">
    <name type="scientific">Clostridium felsineum</name>
    <dbReference type="NCBI Taxonomy" id="36839"/>
    <lineage>
        <taxon>Bacteria</taxon>
        <taxon>Bacillati</taxon>
        <taxon>Bacillota</taxon>
        <taxon>Clostridia</taxon>
        <taxon>Eubacteriales</taxon>
        <taxon>Clostridiaceae</taxon>
        <taxon>Clostridium</taxon>
    </lineage>
</organism>
<dbReference type="STRING" id="84029.CROST_12430"/>
<evidence type="ECO:0000313" key="1">
    <source>
        <dbReference type="EMBL" id="URZ10475.1"/>
    </source>
</evidence>
<accession>A0A1S8LC77</accession>
<dbReference type="Gene3D" id="1.50.10.20">
    <property type="match status" value="1"/>
</dbReference>
<dbReference type="RefSeq" id="WP_242950920.1">
    <property type="nucleotide sequence ID" value="NZ_CP096983.1"/>
</dbReference>
<dbReference type="EMBL" id="CP096983">
    <property type="protein sequence ID" value="URZ10475.1"/>
    <property type="molecule type" value="Genomic_DNA"/>
</dbReference>
<dbReference type="SUPFAM" id="SSF48208">
    <property type="entry name" value="Six-hairpin glycosidases"/>
    <property type="match status" value="1"/>
</dbReference>
<dbReference type="InterPro" id="IPR008928">
    <property type="entry name" value="6-hairpin_glycosidase_sf"/>
</dbReference>
<reference evidence="1 2" key="1">
    <citation type="submission" date="2022-04" db="EMBL/GenBank/DDBJ databases">
        <title>Genome sequence of C. roseum typestrain.</title>
        <authorList>
            <person name="Poehlein A."/>
            <person name="Schoch T."/>
            <person name="Duerre P."/>
            <person name="Daniel R."/>
        </authorList>
    </citation>
    <scope>NUCLEOTIDE SEQUENCE [LARGE SCALE GENOMIC DNA]</scope>
    <source>
        <strain evidence="1 2">DSM 7320</strain>
    </source>
</reference>
<dbReference type="GO" id="GO:0005975">
    <property type="term" value="P:carbohydrate metabolic process"/>
    <property type="evidence" value="ECO:0007669"/>
    <property type="project" value="InterPro"/>
</dbReference>
<sequence>MKRTQISLILSATFTLSLIGGILPTKLNVKASNIPVVETKYRISSDNAYTWLKTQQDSAKLDGTGLPSGIVDSFEDYWGPNLPKQISYTYDQGVAAIAFLLKGDTTRAKNILTLMSKIQGSDGSWCNSYWNNNLSGQEIIKNVGPGMWVCLAVMNYEKITGDTSFHAMATKYIDWALQFQKPNGGISGGQTYASGTWQPVTWSGTEENIDAYAALKYFASTTPEKSSTYKTADDKIRSFLDNVEWDSAYNRFHGGFKNDTQTVDPYVPLDVNPWGVMALSGSNNPHNYASSLAYIENAKGNSSGVGTLSNPKYVETLTAADNGQTMTLYDFDWESDNANNRGADIWFEGSAFMSCAYYMQGNVNKADNIIDNIIKKQSTTVGESLGGVPYSLMGTNNNYWTMAQENCVSSTGWLIIAASRWNPFTAQPLNSVAPTPTPTPTPVGTSYGVTKTGANSAVIWFNPSPNAAWTDVHYIVNSQNQLNYRMTYNNSTKRWEQNITGLKTGDNIKYSFTYWQTAATDSPFYNYTFK</sequence>
<dbReference type="PROSITE" id="PS52005">
    <property type="entry name" value="CBM56"/>
    <property type="match status" value="1"/>
</dbReference>
<dbReference type="Pfam" id="PF22184">
    <property type="entry name" value="CBM_56"/>
    <property type="match status" value="1"/>
</dbReference>
<protein>
    <submittedName>
        <fullName evidence="1">Uncharacterized protein</fullName>
    </submittedName>
</protein>
<evidence type="ECO:0000313" key="2">
    <source>
        <dbReference type="Proteomes" id="UP000190951"/>
    </source>
</evidence>
<dbReference type="Proteomes" id="UP000190951">
    <property type="component" value="Chromosome"/>
</dbReference>